<evidence type="ECO:0000313" key="5">
    <source>
        <dbReference type="Proteomes" id="UP001176521"/>
    </source>
</evidence>
<proteinExistence type="inferred from homology"/>
<evidence type="ECO:0000256" key="3">
    <source>
        <dbReference type="ARBA" id="ARBA00023002"/>
    </source>
</evidence>
<dbReference type="SUPFAM" id="SSF51735">
    <property type="entry name" value="NAD(P)-binding Rossmann-fold domains"/>
    <property type="match status" value="1"/>
</dbReference>
<sequence length="429" mass="47421">MSTATVPSQAKRQTTVPHKEPITIDFFLERAAKVVLNPKLLALLPLLTYFYDRNRVSASRFDYPGPAPSTLFGLLFGQDAPYRKIGAFWALIALRTAHQFLVRYIRNHGEWKADKPDYARDVFLVTGGSAGMGKGVVEILSHVKKAKIAVLDFAEPTYAPAPPNAPEILFIKTDVSDPESIANAAAKIKEHFGTDPSFVLNSAGIASGQTLLDTPKDFMAKVWRVNSYSHFLMAQQFLPPMIKRGHGHFATIASGASFAALPQMGPYACSKAYALAFHEVLSGELRTRYGPKGRKVRNSLFCPTKVATGLGDTMSLHPSFPFSMRILAFAVPVVPLDASFGAQQEDHPNQFLTPVLTSEQCSQWLVDVFDSGLSQFLIAPQHARLLPLWRVIPDYGRRAFELIAHTDASMTEKSWNRAVGHGYTKNWDK</sequence>
<reference evidence="4" key="1">
    <citation type="journal article" date="2023" name="PhytoFront">
        <title>Draft Genome Resources of Seven Strains of Tilletia horrida, Causal Agent of Kernel Smut of Rice.</title>
        <authorList>
            <person name="Khanal S."/>
            <person name="Antony Babu S."/>
            <person name="Zhou X.G."/>
        </authorList>
    </citation>
    <scope>NUCLEOTIDE SEQUENCE</scope>
    <source>
        <strain evidence="4">TX3</strain>
    </source>
</reference>
<evidence type="ECO:0000256" key="2">
    <source>
        <dbReference type="ARBA" id="ARBA00022857"/>
    </source>
</evidence>
<evidence type="ECO:0000256" key="1">
    <source>
        <dbReference type="ARBA" id="ARBA00006484"/>
    </source>
</evidence>
<dbReference type="PANTHER" id="PTHR24322:SF736">
    <property type="entry name" value="RETINOL DEHYDROGENASE 10"/>
    <property type="match status" value="1"/>
</dbReference>
<dbReference type="AlphaFoldDB" id="A0AAN6GFH3"/>
<dbReference type="PROSITE" id="PS00061">
    <property type="entry name" value="ADH_SHORT"/>
    <property type="match status" value="1"/>
</dbReference>
<dbReference type="EMBL" id="JAPDMQ010000041">
    <property type="protein sequence ID" value="KAK0538693.1"/>
    <property type="molecule type" value="Genomic_DNA"/>
</dbReference>
<dbReference type="Pfam" id="PF00106">
    <property type="entry name" value="adh_short"/>
    <property type="match status" value="1"/>
</dbReference>
<dbReference type="InterPro" id="IPR020904">
    <property type="entry name" value="Sc_DH/Rdtase_CS"/>
</dbReference>
<dbReference type="GO" id="GO:0016616">
    <property type="term" value="F:oxidoreductase activity, acting on the CH-OH group of donors, NAD or NADP as acceptor"/>
    <property type="evidence" value="ECO:0007669"/>
    <property type="project" value="TreeGrafter"/>
</dbReference>
<evidence type="ECO:0008006" key="6">
    <source>
        <dbReference type="Google" id="ProtNLM"/>
    </source>
</evidence>
<organism evidence="4 5">
    <name type="scientific">Tilletia horrida</name>
    <dbReference type="NCBI Taxonomy" id="155126"/>
    <lineage>
        <taxon>Eukaryota</taxon>
        <taxon>Fungi</taxon>
        <taxon>Dikarya</taxon>
        <taxon>Basidiomycota</taxon>
        <taxon>Ustilaginomycotina</taxon>
        <taxon>Exobasidiomycetes</taxon>
        <taxon>Tilletiales</taxon>
        <taxon>Tilletiaceae</taxon>
        <taxon>Tilletia</taxon>
    </lineage>
</organism>
<dbReference type="Gene3D" id="3.40.50.720">
    <property type="entry name" value="NAD(P)-binding Rossmann-like Domain"/>
    <property type="match status" value="1"/>
</dbReference>
<name>A0AAN6GFH3_9BASI</name>
<comment type="caution">
    <text evidence="4">The sequence shown here is derived from an EMBL/GenBank/DDBJ whole genome shotgun (WGS) entry which is preliminary data.</text>
</comment>
<dbReference type="Proteomes" id="UP001176521">
    <property type="component" value="Unassembled WGS sequence"/>
</dbReference>
<keyword evidence="3" id="KW-0560">Oxidoreductase</keyword>
<gene>
    <name evidence="4" type="ORF">OC842_001216</name>
</gene>
<dbReference type="PRINTS" id="PR00081">
    <property type="entry name" value="GDHRDH"/>
</dbReference>
<evidence type="ECO:0000313" key="4">
    <source>
        <dbReference type="EMBL" id="KAK0538693.1"/>
    </source>
</evidence>
<accession>A0AAN6GFH3</accession>
<dbReference type="InterPro" id="IPR036291">
    <property type="entry name" value="NAD(P)-bd_dom_sf"/>
</dbReference>
<keyword evidence="5" id="KW-1185">Reference proteome</keyword>
<keyword evidence="2" id="KW-0521">NADP</keyword>
<protein>
    <recommendedName>
        <fullName evidence="6">NAD(P)-binding protein</fullName>
    </recommendedName>
</protein>
<comment type="similarity">
    <text evidence="1">Belongs to the short-chain dehydrogenases/reductases (SDR) family.</text>
</comment>
<dbReference type="InterPro" id="IPR002347">
    <property type="entry name" value="SDR_fam"/>
</dbReference>
<dbReference type="PANTHER" id="PTHR24322">
    <property type="entry name" value="PKSB"/>
    <property type="match status" value="1"/>
</dbReference>